<dbReference type="RefSeq" id="WP_254418165.1">
    <property type="nucleotide sequence ID" value="NZ_BAAAJB010000016.1"/>
</dbReference>
<name>A0ABY5D6Z4_9ACTN</name>
<keyword evidence="3" id="KW-1185">Reference proteome</keyword>
<reference evidence="2" key="1">
    <citation type="submission" date="2022-06" db="EMBL/GenBank/DDBJ databases">
        <authorList>
            <person name="Ping M."/>
        </authorList>
    </citation>
    <scope>NUCLEOTIDE SEQUENCE</scope>
    <source>
        <strain evidence="2">JCM11759T</strain>
    </source>
</reference>
<dbReference type="Proteomes" id="UP001055940">
    <property type="component" value="Chromosome"/>
</dbReference>
<gene>
    <name evidence="2" type="ORF">NE857_26805</name>
</gene>
<evidence type="ECO:0000256" key="1">
    <source>
        <dbReference type="SAM" id="MobiDB-lite"/>
    </source>
</evidence>
<evidence type="ECO:0008006" key="4">
    <source>
        <dbReference type="Google" id="ProtNLM"/>
    </source>
</evidence>
<protein>
    <recommendedName>
        <fullName evidence="4">DUF4365 domain-containing protein</fullName>
    </recommendedName>
</protein>
<accession>A0ABY5D6Z4</accession>
<evidence type="ECO:0000313" key="3">
    <source>
        <dbReference type="Proteomes" id="UP001055940"/>
    </source>
</evidence>
<organism evidence="2 3">
    <name type="scientific">Nocardiopsis exhalans</name>
    <dbReference type="NCBI Taxonomy" id="163604"/>
    <lineage>
        <taxon>Bacteria</taxon>
        <taxon>Bacillati</taxon>
        <taxon>Actinomycetota</taxon>
        <taxon>Actinomycetes</taxon>
        <taxon>Streptosporangiales</taxon>
        <taxon>Nocardiopsidaceae</taxon>
        <taxon>Nocardiopsis</taxon>
    </lineage>
</organism>
<feature type="region of interest" description="Disordered" evidence="1">
    <location>
        <begin position="236"/>
        <end position="264"/>
    </location>
</feature>
<dbReference type="EMBL" id="CP099837">
    <property type="protein sequence ID" value="USY18853.1"/>
    <property type="molecule type" value="Genomic_DNA"/>
</dbReference>
<proteinExistence type="predicted"/>
<sequence>MPGQEHEIPLKLVQNQPAMAPVLLESLGFDIPHHTEAINTSSVLTNCDPKELNSDGAVLLRDGARHVMAVVVERQNGRDYEKRLTWPAYLSLLRLRLKCPAVLVVLCPTGALARWCATPIQTGHPGFDLSPLTIGPAEMPLIVDHEQARALPELAVLSARAHGDTDTRTLEAVLEALDATANKNRAFYYDYVLAGLKQPRGDVHNHRTAPCARSDSGKPRQHGVDGAIFAEDYAATAATAPGAEPRHEARRLGPSIPGTRSGAR</sequence>
<evidence type="ECO:0000313" key="2">
    <source>
        <dbReference type="EMBL" id="USY18853.1"/>
    </source>
</evidence>